<name>A0ABU1VVT9_9GAMM</name>
<reference evidence="2 3" key="1">
    <citation type="submission" date="2023-07" db="EMBL/GenBank/DDBJ databases">
        <title>Sorghum-associated microbial communities from plants grown in Nebraska, USA.</title>
        <authorList>
            <person name="Schachtman D."/>
        </authorList>
    </citation>
    <scope>NUCLEOTIDE SEQUENCE [LARGE SCALE GENOMIC DNA]</scope>
    <source>
        <strain evidence="2 3">4138</strain>
    </source>
</reference>
<dbReference type="SUPFAM" id="SSF50965">
    <property type="entry name" value="Galactose oxidase, central domain"/>
    <property type="match status" value="1"/>
</dbReference>
<sequence>MRLSPVVLALLPGLAASSAYAAVYQVQELAEINTVRSQFGAALNDNGDAVGSGSFIYNFPVDISSIDFENASLVAALTAEAIEQIKQGNISASSQAVLINYLSANSLDTKVQRYTDVMAFDLVTGEQVKIREQASAPTNREYLYDINNSGNAIGVATATYSQQSFTPEATEEKPSPETVNLWVPDLTYLKSYVANGNSVTPLPIPFENFGGGFSSAIKISEDNYIAGSGSVSMMETTQKSIETACTGKTRPINSCYNEFVGGYIERALVWKMNEAGQVSAPVQYGILGPVIEGSAENFYVSRALSVNDDGVAVGYSSYTDEERRVSTRHATVFHEGEVSAVIDPLEWNSSLATDINNQNIIIGSANTTFNGLPTNRLFVFDYNTKTLTYPNGFFNSSDTNPMAINENNMVVGSADMLPTDGTTRRKVAFLYDIENDSFTDLNTLLPCDSAFTLVEAKDINNNNEIIANAVVSVEQRDAKGEVVKDSAGNPVMENVSRAVKLTPVPNGTIESCQVADDETYKRQGGSSTWYSLLLLPLLLLRRRLS</sequence>
<dbReference type="InterPro" id="IPR022562">
    <property type="entry name" value="DUF3466"/>
</dbReference>
<dbReference type="Proteomes" id="UP001257909">
    <property type="component" value="Unassembled WGS sequence"/>
</dbReference>
<dbReference type="NCBIfam" id="TIGR03501">
    <property type="entry name" value="GlyGly_CTERM"/>
    <property type="match status" value="1"/>
</dbReference>
<gene>
    <name evidence="2" type="ORF">J2W69_000751</name>
</gene>
<keyword evidence="1" id="KW-0732">Signal</keyword>
<evidence type="ECO:0008006" key="4">
    <source>
        <dbReference type="Google" id="ProtNLM"/>
    </source>
</evidence>
<evidence type="ECO:0000256" key="1">
    <source>
        <dbReference type="SAM" id="SignalP"/>
    </source>
</evidence>
<comment type="caution">
    <text evidence="2">The sequence shown here is derived from an EMBL/GenBank/DDBJ whole genome shotgun (WGS) entry which is preliminary data.</text>
</comment>
<dbReference type="InterPro" id="IPR011043">
    <property type="entry name" value="Gal_Oxase/kelch_b-propeller"/>
</dbReference>
<accession>A0ABU1VVT9</accession>
<feature type="signal peptide" evidence="1">
    <location>
        <begin position="1"/>
        <end position="21"/>
    </location>
</feature>
<keyword evidence="3" id="KW-1185">Reference proteome</keyword>
<evidence type="ECO:0000313" key="2">
    <source>
        <dbReference type="EMBL" id="MDR7119836.1"/>
    </source>
</evidence>
<protein>
    <recommendedName>
        <fullName evidence="4">DUF3466 family protein</fullName>
    </recommendedName>
</protein>
<feature type="chain" id="PRO_5046589282" description="DUF3466 family protein" evidence="1">
    <location>
        <begin position="22"/>
        <end position="545"/>
    </location>
</feature>
<evidence type="ECO:0000313" key="3">
    <source>
        <dbReference type="Proteomes" id="UP001257909"/>
    </source>
</evidence>
<dbReference type="EMBL" id="JAVDWR010000001">
    <property type="protein sequence ID" value="MDR7119836.1"/>
    <property type="molecule type" value="Genomic_DNA"/>
</dbReference>
<organism evidence="2 3">
    <name type="scientific">Rheinheimera soli</name>
    <dbReference type="NCBI Taxonomy" id="443616"/>
    <lineage>
        <taxon>Bacteria</taxon>
        <taxon>Pseudomonadati</taxon>
        <taxon>Pseudomonadota</taxon>
        <taxon>Gammaproteobacteria</taxon>
        <taxon>Chromatiales</taxon>
        <taxon>Chromatiaceae</taxon>
        <taxon>Rheinheimera</taxon>
    </lineage>
</organism>
<dbReference type="InterPro" id="IPR020008">
    <property type="entry name" value="GlyGly_CTERM"/>
</dbReference>
<proteinExistence type="predicted"/>
<dbReference type="Pfam" id="PF11949">
    <property type="entry name" value="DUF3466"/>
    <property type="match status" value="1"/>
</dbReference>
<dbReference type="RefSeq" id="WP_310274706.1">
    <property type="nucleotide sequence ID" value="NZ_JAVDWR010000001.1"/>
</dbReference>